<dbReference type="EC" id="2.7.1.161" evidence="4"/>
<dbReference type="GO" id="GO:0008531">
    <property type="term" value="F:riboflavin kinase activity"/>
    <property type="evidence" value="ECO:0007669"/>
    <property type="project" value="InterPro"/>
</dbReference>
<organism evidence="18">
    <name type="scientific">Ignisphaera aggregans</name>
    <dbReference type="NCBI Taxonomy" id="334771"/>
    <lineage>
        <taxon>Archaea</taxon>
        <taxon>Thermoproteota</taxon>
        <taxon>Thermoprotei</taxon>
        <taxon>Desulfurococcales</taxon>
        <taxon>Desulfurococcaceae</taxon>
        <taxon>Ignisphaera</taxon>
    </lineage>
</organism>
<dbReference type="AlphaFoldDB" id="A0A7C4H259"/>
<keyword evidence="11" id="KW-0418">Kinase</keyword>
<keyword evidence="8" id="KW-0808">Transferase</keyword>
<evidence type="ECO:0000256" key="7">
    <source>
        <dbReference type="ARBA" id="ARBA00022643"/>
    </source>
</evidence>
<gene>
    <name evidence="18" type="ORF">ENU31_02410</name>
</gene>
<dbReference type="SUPFAM" id="SSF82114">
    <property type="entry name" value="Riboflavin kinase-like"/>
    <property type="match status" value="1"/>
</dbReference>
<keyword evidence="12" id="KW-0460">Magnesium</keyword>
<keyword evidence="10" id="KW-0547">Nucleotide-binding</keyword>
<dbReference type="GO" id="GO:0046872">
    <property type="term" value="F:metal ion binding"/>
    <property type="evidence" value="ECO:0007669"/>
    <property type="project" value="UniProtKB-KW"/>
</dbReference>
<sequence>MVEKRCEDDYIIIKGKVVDGLGEGAKYVQLYNNSISRILGINPYPGTLNILIDREYVDIIESVFSIDRPIYILPPPMEGFGKVYVWKAYIDCLQVYIVRPEITSHSRQILEVISDVFLRKKLGKESGDSIDIVVTYSGIIPCFCL</sequence>
<dbReference type="GO" id="GO:0009398">
    <property type="term" value="P:FMN biosynthetic process"/>
    <property type="evidence" value="ECO:0007669"/>
    <property type="project" value="UniProtKB-UniPathway"/>
</dbReference>
<evidence type="ECO:0000256" key="16">
    <source>
        <dbReference type="ARBA" id="ARBA00047857"/>
    </source>
</evidence>
<evidence type="ECO:0000256" key="2">
    <source>
        <dbReference type="ARBA" id="ARBA00005219"/>
    </source>
</evidence>
<evidence type="ECO:0000256" key="4">
    <source>
        <dbReference type="ARBA" id="ARBA00011987"/>
    </source>
</evidence>
<keyword evidence="7" id="KW-0288">FMN</keyword>
<comment type="similarity">
    <text evidence="3">Belongs to the archaeal riboflavin kinase family.</text>
</comment>
<dbReference type="InterPro" id="IPR039063">
    <property type="entry name" value="RibK_CTP-dep"/>
</dbReference>
<comment type="pathway">
    <text evidence="2">Cofactor biosynthesis; FMN biosynthesis; FMN from riboflavin (CTP route): step 1/1.</text>
</comment>
<evidence type="ECO:0000256" key="11">
    <source>
        <dbReference type="ARBA" id="ARBA00022777"/>
    </source>
</evidence>
<dbReference type="GO" id="GO:0009231">
    <property type="term" value="P:riboflavin biosynthetic process"/>
    <property type="evidence" value="ECO:0007669"/>
    <property type="project" value="InterPro"/>
</dbReference>
<proteinExistence type="inferred from homology"/>
<dbReference type="Pfam" id="PF01982">
    <property type="entry name" value="CTP-dep_RFKase"/>
    <property type="match status" value="1"/>
</dbReference>
<evidence type="ECO:0000256" key="15">
    <source>
        <dbReference type="ARBA" id="ARBA00033116"/>
    </source>
</evidence>
<evidence type="ECO:0000313" key="18">
    <source>
        <dbReference type="EMBL" id="HGM07249.1"/>
    </source>
</evidence>
<dbReference type="InterPro" id="IPR023602">
    <property type="entry name" value="Riboflavin_kinase_CTP-dep"/>
</dbReference>
<name>A0A7C4H259_9CREN</name>
<evidence type="ECO:0000256" key="9">
    <source>
        <dbReference type="ARBA" id="ARBA00022723"/>
    </source>
</evidence>
<evidence type="ECO:0000256" key="1">
    <source>
        <dbReference type="ARBA" id="ARBA00001946"/>
    </source>
</evidence>
<evidence type="ECO:0000256" key="14">
    <source>
        <dbReference type="ARBA" id="ARBA00030544"/>
    </source>
</evidence>
<dbReference type="Gene3D" id="2.40.30.30">
    <property type="entry name" value="Riboflavin kinase-like"/>
    <property type="match status" value="1"/>
</dbReference>
<evidence type="ECO:0000256" key="13">
    <source>
        <dbReference type="ARBA" id="ARBA00029789"/>
    </source>
</evidence>
<evidence type="ECO:0000256" key="3">
    <source>
        <dbReference type="ARBA" id="ARBA00006428"/>
    </source>
</evidence>
<evidence type="ECO:0000256" key="5">
    <source>
        <dbReference type="ARBA" id="ARBA00017394"/>
    </source>
</evidence>
<comment type="caution">
    <text evidence="18">The sequence shown here is derived from an EMBL/GenBank/DDBJ whole genome shotgun (WGS) entry which is preliminary data.</text>
</comment>
<reference evidence="18" key="1">
    <citation type="journal article" date="2020" name="mSystems">
        <title>Genome- and Community-Level Interaction Insights into Carbon Utilization and Element Cycling Functions of Hydrothermarchaeota in Hydrothermal Sediment.</title>
        <authorList>
            <person name="Zhou Z."/>
            <person name="Liu Y."/>
            <person name="Xu W."/>
            <person name="Pan J."/>
            <person name="Luo Z.H."/>
            <person name="Li M."/>
        </authorList>
    </citation>
    <scope>NUCLEOTIDE SEQUENCE [LARGE SCALE GENOMIC DNA]</scope>
    <source>
        <strain evidence="18">SpSt-658</strain>
    </source>
</reference>
<evidence type="ECO:0000256" key="8">
    <source>
        <dbReference type="ARBA" id="ARBA00022679"/>
    </source>
</evidence>
<keyword evidence="9" id="KW-0479">Metal-binding</keyword>
<keyword evidence="6" id="KW-0285">Flavoprotein</keyword>
<feature type="domain" description="Riboflavin kinase" evidence="17">
    <location>
        <begin position="17"/>
        <end position="134"/>
    </location>
</feature>
<comment type="catalytic activity">
    <reaction evidence="16">
        <text>riboflavin + CTP = CDP + FMN + H(+)</text>
        <dbReference type="Rhea" id="RHEA:25021"/>
        <dbReference type="ChEBI" id="CHEBI:15378"/>
        <dbReference type="ChEBI" id="CHEBI:37563"/>
        <dbReference type="ChEBI" id="CHEBI:57986"/>
        <dbReference type="ChEBI" id="CHEBI:58069"/>
        <dbReference type="ChEBI" id="CHEBI:58210"/>
        <dbReference type="EC" id="2.7.1.161"/>
    </reaction>
</comment>
<dbReference type="UniPathway" id="UPA00276">
    <property type="reaction ID" value="UER00929"/>
</dbReference>
<comment type="cofactor">
    <cofactor evidence="1">
        <name>Mg(2+)</name>
        <dbReference type="ChEBI" id="CHEBI:18420"/>
    </cofactor>
</comment>
<dbReference type="PANTHER" id="PTHR40706:SF1">
    <property type="entry name" value="RIBOFLAVIN KINASE"/>
    <property type="match status" value="1"/>
</dbReference>
<evidence type="ECO:0000259" key="17">
    <source>
        <dbReference type="Pfam" id="PF01982"/>
    </source>
</evidence>
<evidence type="ECO:0000256" key="6">
    <source>
        <dbReference type="ARBA" id="ARBA00022630"/>
    </source>
</evidence>
<dbReference type="InterPro" id="IPR023465">
    <property type="entry name" value="Riboflavin_kinase_dom_sf"/>
</dbReference>
<dbReference type="GO" id="GO:0000166">
    <property type="term" value="F:nucleotide binding"/>
    <property type="evidence" value="ECO:0007669"/>
    <property type="project" value="UniProtKB-KW"/>
</dbReference>
<dbReference type="PANTHER" id="PTHR40706">
    <property type="entry name" value="RIBOFLAVIN KINASE"/>
    <property type="match status" value="1"/>
</dbReference>
<accession>A0A7C4H259</accession>
<protein>
    <recommendedName>
        <fullName evidence="5">Riboflavin kinase</fullName>
        <ecNumber evidence="4">2.7.1.161</ecNumber>
    </recommendedName>
    <alternativeName>
        <fullName evidence="14">CTP-dependent riboflavin kinase</fullName>
    </alternativeName>
    <alternativeName>
        <fullName evidence="15">CTP:riboflavin 5'-phosphotransferase</fullName>
    </alternativeName>
    <alternativeName>
        <fullName evidence="13">Flavokinase</fullName>
    </alternativeName>
</protein>
<evidence type="ECO:0000256" key="12">
    <source>
        <dbReference type="ARBA" id="ARBA00022842"/>
    </source>
</evidence>
<dbReference type="EMBL" id="DTCA01000076">
    <property type="protein sequence ID" value="HGM07249.1"/>
    <property type="molecule type" value="Genomic_DNA"/>
</dbReference>
<evidence type="ECO:0000256" key="10">
    <source>
        <dbReference type="ARBA" id="ARBA00022741"/>
    </source>
</evidence>